<name>A0AAU7V021_9NOCA</name>
<dbReference type="EMBL" id="CP132970">
    <property type="protein sequence ID" value="XBW04671.1"/>
    <property type="molecule type" value="Genomic_DNA"/>
</dbReference>
<dbReference type="PANTHER" id="PTHR43245">
    <property type="entry name" value="BIFUNCTIONAL POLYMYXIN RESISTANCE PROTEIN ARNA"/>
    <property type="match status" value="1"/>
</dbReference>
<dbReference type="KEGG" id="rhox:RBB84_01430"/>
<dbReference type="InterPro" id="IPR050177">
    <property type="entry name" value="Lipid_A_modif_metabolic_enz"/>
</dbReference>
<proteinExistence type="predicted"/>
<dbReference type="Pfam" id="PF01370">
    <property type="entry name" value="Epimerase"/>
    <property type="match status" value="1"/>
</dbReference>
<feature type="domain" description="NAD-dependent epimerase/dehydratase" evidence="1">
    <location>
        <begin position="3"/>
        <end position="235"/>
    </location>
</feature>
<dbReference type="InterPro" id="IPR001509">
    <property type="entry name" value="Epimerase_deHydtase"/>
</dbReference>
<dbReference type="InterPro" id="IPR036291">
    <property type="entry name" value="NAD(P)-bd_dom_sf"/>
</dbReference>
<dbReference type="SUPFAM" id="SSF51735">
    <property type="entry name" value="NAD(P)-binding Rossmann-fold domains"/>
    <property type="match status" value="1"/>
</dbReference>
<dbReference type="AlphaFoldDB" id="A0AAU7V021"/>
<gene>
    <name evidence="2" type="ORF">RBB84_01430</name>
</gene>
<dbReference type="RefSeq" id="WP_064255758.1">
    <property type="nucleotide sequence ID" value="NZ_CP132970.1"/>
</dbReference>
<organism evidence="2">
    <name type="scientific">Rhodococcus sp. D-6</name>
    <dbReference type="NCBI Taxonomy" id="1387842"/>
    <lineage>
        <taxon>Bacteria</taxon>
        <taxon>Bacillati</taxon>
        <taxon>Actinomycetota</taxon>
        <taxon>Actinomycetes</taxon>
        <taxon>Mycobacteriales</taxon>
        <taxon>Nocardiaceae</taxon>
        <taxon>Rhodococcus</taxon>
    </lineage>
</organism>
<evidence type="ECO:0000313" key="2">
    <source>
        <dbReference type="EMBL" id="XBW04671.1"/>
    </source>
</evidence>
<reference evidence="2" key="1">
    <citation type="submission" date="2023-08" db="EMBL/GenBank/DDBJ databases">
        <title>The novel hydrolase IpcH responsible for the initial isoprocarb degradation step in Rhodococcus sp. D-6.</title>
        <authorList>
            <person name="Zhu Q."/>
        </authorList>
    </citation>
    <scope>NUCLEOTIDE SEQUENCE</scope>
    <source>
        <strain evidence="2">D-6</strain>
    </source>
</reference>
<accession>A0AAU7V021</accession>
<dbReference type="CDD" id="cd08946">
    <property type="entry name" value="SDR_e"/>
    <property type="match status" value="1"/>
</dbReference>
<evidence type="ECO:0000259" key="1">
    <source>
        <dbReference type="Pfam" id="PF01370"/>
    </source>
</evidence>
<dbReference type="PANTHER" id="PTHR43245:SF23">
    <property type="entry name" value="NAD(P)-BINDING DOMAIN-CONTAINING PROTEIN"/>
    <property type="match status" value="1"/>
</dbReference>
<dbReference type="Gene3D" id="3.40.50.720">
    <property type="entry name" value="NAD(P)-binding Rossmann-like Domain"/>
    <property type="match status" value="1"/>
</dbReference>
<protein>
    <submittedName>
        <fullName evidence="2">SDR family oxidoreductase</fullName>
    </submittedName>
</protein>
<sequence>MRVLVTGHQGYLGSVMVPVLRSYGHHVTGLDSGLFADCLLGPAPDDPPTLRLDLRDVDVSQLAGFDAVIHLAALSNDPLGFLEPRITYEINHQASVRLARCAKAAGVRRFLYASTCSVYGSAGDELVDESAPLRPVTPYAESKVRVEDDVAAMADSGFSPVFLRNATAFGYSPRLRADIVLNNLVGSAFLTGEVRVLSDGTPWRPLVHAQDIAEAFAHALVAPADRIHCSAFNIGSEVNNVTVARIAQAVAEIVPGSTVTVTGESGPDPRSYRVDFSRVRHVFEGYEARWTVRDGAAELYDAYRRYGLTGDAFATRFTRLARLNRLQEIGELDSTMRFQRIGVPDA</sequence>